<dbReference type="RefSeq" id="WP_379737191.1">
    <property type="nucleotide sequence ID" value="NZ_JBHRVV010000001.1"/>
</dbReference>
<evidence type="ECO:0000313" key="2">
    <source>
        <dbReference type="Proteomes" id="UP001595665"/>
    </source>
</evidence>
<dbReference type="Proteomes" id="UP001595665">
    <property type="component" value="Unassembled WGS sequence"/>
</dbReference>
<evidence type="ECO:0000313" key="1">
    <source>
        <dbReference type="EMBL" id="MFC3460812.1"/>
    </source>
</evidence>
<dbReference type="EMBL" id="JBHRVV010000001">
    <property type="protein sequence ID" value="MFC3460812.1"/>
    <property type="molecule type" value="Genomic_DNA"/>
</dbReference>
<protein>
    <submittedName>
        <fullName evidence="1">Uncharacterized protein</fullName>
    </submittedName>
</protein>
<keyword evidence="2" id="KW-1185">Reference proteome</keyword>
<proteinExistence type="predicted"/>
<sequence>MTAAFAQDQPVATVNVTSTRDPVDKSYRKMIKGMERFEREHRYAPAASLRFHLLPRTPEVKMTGITLRVAGDTVSVPVPVAPDNSFVLPRNEQALREDAAVLANRKTTSMTWRALIQTPGLPPGTRRLGDLRLECRVGVEAGLVSNSSPLFGWISNALATPEGVCNSPEGNYLFFAERPIFAVRLRAGDRSEVLPFDMLYAGGIQTREMLPFCDCQVLLDRTYYAPIWDTSWPDDTLVEFEYMRDDAAPAAAPTLEENR</sequence>
<organism evidence="1 2">
    <name type="scientific">Massilia haematophila</name>
    <dbReference type="NCBI Taxonomy" id="457923"/>
    <lineage>
        <taxon>Bacteria</taxon>
        <taxon>Pseudomonadati</taxon>
        <taxon>Pseudomonadota</taxon>
        <taxon>Betaproteobacteria</taxon>
        <taxon>Burkholderiales</taxon>
        <taxon>Oxalobacteraceae</taxon>
        <taxon>Telluria group</taxon>
        <taxon>Massilia</taxon>
    </lineage>
</organism>
<name>A0ABV7PRG5_9BURK</name>
<reference evidence="2" key="1">
    <citation type="journal article" date="2019" name="Int. J. Syst. Evol. Microbiol.">
        <title>The Global Catalogue of Microorganisms (GCM) 10K type strain sequencing project: providing services to taxonomists for standard genome sequencing and annotation.</title>
        <authorList>
            <consortium name="The Broad Institute Genomics Platform"/>
            <consortium name="The Broad Institute Genome Sequencing Center for Infectious Disease"/>
            <person name="Wu L."/>
            <person name="Ma J."/>
        </authorList>
    </citation>
    <scope>NUCLEOTIDE SEQUENCE [LARGE SCALE GENOMIC DNA]</scope>
    <source>
        <strain evidence="2">CCM 7480</strain>
    </source>
</reference>
<comment type="caution">
    <text evidence="1">The sequence shown here is derived from an EMBL/GenBank/DDBJ whole genome shotgun (WGS) entry which is preliminary data.</text>
</comment>
<gene>
    <name evidence="1" type="ORF">ACFOPH_21575</name>
</gene>
<accession>A0ABV7PRG5</accession>